<dbReference type="Gene3D" id="1.20.58.520">
    <property type="entry name" value="Amidohydrolase"/>
    <property type="match status" value="1"/>
</dbReference>
<keyword evidence="1" id="KW-0732">Signal</keyword>
<dbReference type="Gene3D" id="3.30.110.90">
    <property type="entry name" value="Amidohydrolase"/>
    <property type="match status" value="1"/>
</dbReference>
<evidence type="ECO:0000313" key="4">
    <source>
        <dbReference type="Proteomes" id="UP000608513"/>
    </source>
</evidence>
<feature type="domain" description="Amidohydrolase-related" evidence="2">
    <location>
        <begin position="368"/>
        <end position="476"/>
    </location>
</feature>
<dbReference type="InterPro" id="IPR051781">
    <property type="entry name" value="Metallo-dep_Hydrolase"/>
</dbReference>
<feature type="signal peptide" evidence="1">
    <location>
        <begin position="1"/>
        <end position="25"/>
    </location>
</feature>
<dbReference type="SUPFAM" id="SSF51338">
    <property type="entry name" value="Composite domain of metallo-dependent hydrolases"/>
    <property type="match status" value="1"/>
</dbReference>
<dbReference type="AlphaFoldDB" id="A0A923SA31"/>
<reference evidence="3" key="1">
    <citation type="submission" date="2020-08" db="EMBL/GenBank/DDBJ databases">
        <title>Ramlibacter sp. USB13 16S ribosomal RNA gene genome sequencing and assembly.</title>
        <authorList>
            <person name="Kang M."/>
        </authorList>
    </citation>
    <scope>NUCLEOTIDE SEQUENCE</scope>
    <source>
        <strain evidence="3">USB13</strain>
    </source>
</reference>
<name>A0A923SA31_9BURK</name>
<dbReference type="Gene3D" id="3.20.20.140">
    <property type="entry name" value="Metal-dependent hydrolases"/>
    <property type="match status" value="1"/>
</dbReference>
<dbReference type="PANTHER" id="PTHR43135:SF3">
    <property type="entry name" value="ALPHA-D-RIBOSE 1-METHYLPHOSPHONATE 5-TRIPHOSPHATE DIPHOSPHATASE"/>
    <property type="match status" value="1"/>
</dbReference>
<organism evidence="3 4">
    <name type="scientific">Ramlibacter cellulosilyticus</name>
    <dbReference type="NCBI Taxonomy" id="2764187"/>
    <lineage>
        <taxon>Bacteria</taxon>
        <taxon>Pseudomonadati</taxon>
        <taxon>Pseudomonadota</taxon>
        <taxon>Betaproteobacteria</taxon>
        <taxon>Burkholderiales</taxon>
        <taxon>Comamonadaceae</taxon>
        <taxon>Ramlibacter</taxon>
    </lineage>
</organism>
<proteinExistence type="predicted"/>
<keyword evidence="4" id="KW-1185">Reference proteome</keyword>
<dbReference type="Gene3D" id="2.30.40.10">
    <property type="entry name" value="Urease, subunit C, domain 1"/>
    <property type="match status" value="2"/>
</dbReference>
<evidence type="ECO:0000259" key="2">
    <source>
        <dbReference type="Pfam" id="PF01979"/>
    </source>
</evidence>
<dbReference type="RefSeq" id="WP_187075065.1">
    <property type="nucleotide sequence ID" value="NZ_JACORT010000001.1"/>
</dbReference>
<dbReference type="SUPFAM" id="SSF51556">
    <property type="entry name" value="Metallo-dependent hydrolases"/>
    <property type="match status" value="1"/>
</dbReference>
<gene>
    <name evidence="3" type="ORF">H8N03_05385</name>
</gene>
<dbReference type="PROSITE" id="PS51318">
    <property type="entry name" value="TAT"/>
    <property type="match status" value="1"/>
</dbReference>
<dbReference type="Pfam" id="PF01979">
    <property type="entry name" value="Amidohydro_1"/>
    <property type="match status" value="2"/>
</dbReference>
<dbReference type="Proteomes" id="UP000608513">
    <property type="component" value="Unassembled WGS sequence"/>
</dbReference>
<comment type="caution">
    <text evidence="3">The sequence shown here is derived from an EMBL/GenBank/DDBJ whole genome shotgun (WGS) entry which is preliminary data.</text>
</comment>
<dbReference type="EMBL" id="JACORT010000001">
    <property type="protein sequence ID" value="MBC5782365.1"/>
    <property type="molecule type" value="Genomic_DNA"/>
</dbReference>
<feature type="domain" description="Amidohydrolase-related" evidence="2">
    <location>
        <begin position="82"/>
        <end position="256"/>
    </location>
</feature>
<feature type="chain" id="PRO_5036744939" evidence="1">
    <location>
        <begin position="26"/>
        <end position="486"/>
    </location>
</feature>
<dbReference type="InterPro" id="IPR006311">
    <property type="entry name" value="TAT_signal"/>
</dbReference>
<evidence type="ECO:0000313" key="3">
    <source>
        <dbReference type="EMBL" id="MBC5782365.1"/>
    </source>
</evidence>
<sequence>MKPTRRRLAVAALALGALLSIPAAAADARTWIVGATVISPERADDGQRMDVLVEGDRIASVVPAQPPGTARDAPVFDATGLYLLPGLIDSHVHLATIPGFSPVMEYRHPLLAREYRAQLPRSFLRYGYTTVIDLIPTDRAVVDAFLAAPAHPDVHHCGALPVQDGYPSHFAPGVVRKRIFPDYVVEPGAADADHAPQAVVERVRKGGAICIKTFFERGFGRDRNLPVPSAELFGALMKSARAAGMPVLLHASSIEAQRFGVEGGTDIFAHGLWNWGDANASPTLPQPAREVLDRVAGKKIGYMPTLQVIGGLRVLFEPGYFDLPAVRRVVPPSMLEWYRSPAGRWFKDDLAGGASDELMRARLGETLQRGAESTRYLAQKRAFFLFGTDTPSGPTPGNLPGLNGYLEMQRLVAAGVSLRQLLEAATLNNAKAFGLADRVGTIEPGKRANLLLLGRSPLESVEAYDTVRAVWIGGRRLDPAELEAAR</sequence>
<accession>A0A923SA31</accession>
<evidence type="ECO:0000256" key="1">
    <source>
        <dbReference type="SAM" id="SignalP"/>
    </source>
</evidence>
<dbReference type="GO" id="GO:0016810">
    <property type="term" value="F:hydrolase activity, acting on carbon-nitrogen (but not peptide) bonds"/>
    <property type="evidence" value="ECO:0007669"/>
    <property type="project" value="InterPro"/>
</dbReference>
<protein>
    <submittedName>
        <fullName evidence="3">Amidohydrolase family protein</fullName>
    </submittedName>
</protein>
<dbReference type="PANTHER" id="PTHR43135">
    <property type="entry name" value="ALPHA-D-RIBOSE 1-METHYLPHOSPHONATE 5-TRIPHOSPHATE DIPHOSPHATASE"/>
    <property type="match status" value="1"/>
</dbReference>
<dbReference type="InterPro" id="IPR011059">
    <property type="entry name" value="Metal-dep_hydrolase_composite"/>
</dbReference>
<dbReference type="InterPro" id="IPR032466">
    <property type="entry name" value="Metal_Hydrolase"/>
</dbReference>
<dbReference type="InterPro" id="IPR006680">
    <property type="entry name" value="Amidohydro-rel"/>
</dbReference>